<dbReference type="KEGG" id="vg:2615859"/>
<dbReference type="EMBL" id="HM222522">
    <property type="protein sequence ID" value="ADO34174.1"/>
    <property type="molecule type" value="Genomic_RNA"/>
</dbReference>
<protein>
    <recommendedName>
        <fullName evidence="3">Movement protein TGBp3</fullName>
    </recommendedName>
    <alternativeName>
        <fullName evidence="12">7 kDa protein</fullName>
    </alternativeName>
    <alternativeName>
        <fullName evidence="13">Triple gene block 3 protein</fullName>
    </alternativeName>
</protein>
<reference evidence="15" key="5">
    <citation type="submission" date="2010-05" db="EMBL/GenBank/DDBJ databases">
        <title>The complete sequence of Lily symptomless virus isolated from Lilium 'Casablanca', Dalian, China.</title>
        <authorList>
            <person name="Li H.G."/>
            <person name="Xu P.S."/>
            <person name="Liu J.W."/>
            <person name="Yin Y.L."/>
            <person name="Bai J.F."/>
        </authorList>
    </citation>
    <scope>NUCLEOTIDE SEQUENCE</scope>
    <source>
        <strain evidence="15">LSV-DL</strain>
    </source>
</reference>
<evidence type="ECO:0000256" key="9">
    <source>
        <dbReference type="ARBA" id="ARBA00023136"/>
    </source>
</evidence>
<accession>Q70WL4</accession>
<evidence type="ECO:0000256" key="12">
    <source>
        <dbReference type="ARBA" id="ARBA00030266"/>
    </source>
</evidence>
<evidence type="ECO:0000256" key="2">
    <source>
        <dbReference type="ARBA" id="ARBA00010355"/>
    </source>
</evidence>
<organismHost>
    <name type="scientific">Lilium</name>
    <dbReference type="NCBI Taxonomy" id="4688"/>
</organismHost>
<dbReference type="InterPro" id="IPR003411">
    <property type="entry name" value="TGBp3"/>
</dbReference>
<name>Q70WL4_LSV</name>
<evidence type="ECO:0000256" key="1">
    <source>
        <dbReference type="ARBA" id="ARBA00004625"/>
    </source>
</evidence>
<evidence type="ECO:0000313" key="18">
    <source>
        <dbReference type="Proteomes" id="UP000204341"/>
    </source>
</evidence>
<keyword evidence="18" id="KW-1185">Reference proteome</keyword>
<dbReference type="Pfam" id="PF02495">
    <property type="entry name" value="TGBp3"/>
    <property type="match status" value="1"/>
</dbReference>
<keyword evidence="5" id="KW-0812">Transmembrane</keyword>
<keyword evidence="7" id="KW-1133">Transmembrane helix</keyword>
<evidence type="ECO:0000313" key="17">
    <source>
        <dbReference type="EMBL" id="CAK19326.1"/>
    </source>
</evidence>
<keyword evidence="6" id="KW-1043">Host membrane</keyword>
<sequence length="64" mass="6974">MRSVALTLCAIIVGYLLVSNLQNVFSPEVCTLVITGESIRINGCNLSPAHFRAISHLKVLQVHL</sequence>
<dbReference type="GO" id="GO:0046740">
    <property type="term" value="P:transport of virus in host, cell to cell"/>
    <property type="evidence" value="ECO:0007669"/>
    <property type="project" value="UniProtKB-KW"/>
</dbReference>
<evidence type="ECO:0000256" key="13">
    <source>
        <dbReference type="ARBA" id="ARBA00033148"/>
    </source>
</evidence>
<evidence type="ECO:0000256" key="11">
    <source>
        <dbReference type="ARBA" id="ARBA00025270"/>
    </source>
</evidence>
<evidence type="ECO:0000256" key="7">
    <source>
        <dbReference type="ARBA" id="ARBA00022989"/>
    </source>
</evidence>
<dbReference type="EMBL" id="AM263208">
    <property type="protein sequence ID" value="CAK19326.1"/>
    <property type="molecule type" value="Genomic_RNA"/>
</dbReference>
<evidence type="ECO:0000256" key="6">
    <source>
        <dbReference type="ARBA" id="ARBA00022870"/>
    </source>
</evidence>
<reference evidence="15" key="6">
    <citation type="journal article" date="2011" name="Arch. Virol.">
        <title>Sequence and structure prediction of RNA-dependent RNA polymerase of lily symptomless virus isolated from L. x 'Casablanca'.</title>
        <authorList>
            <person name="Xu P."/>
            <person name="Li H."/>
            <person name="Liu J."/>
            <person name="Luan Y."/>
            <person name="Yin Y."/>
            <person name="Bai J."/>
        </authorList>
    </citation>
    <scope>NUCLEOTIDE SEQUENCE</scope>
    <source>
        <strain evidence="15">LSV-DL</strain>
    </source>
</reference>
<keyword evidence="10" id="KW-1038">Host endoplasmic reticulum</keyword>
<dbReference type="GO" id="GO:0044167">
    <property type="term" value="C:host cell endoplasmic reticulum membrane"/>
    <property type="evidence" value="ECO:0007669"/>
    <property type="project" value="UniProtKB-SubCell"/>
</dbReference>
<gene>
    <name evidence="14" type="primary">p4</name>
    <name evidence="17" type="synonym">ORF4</name>
</gene>
<organism evidence="16 18">
    <name type="scientific">Lily symptomless virus</name>
    <name type="common">LSV</name>
    <dbReference type="NCBI Taxonomy" id="12173"/>
    <lineage>
        <taxon>Viruses</taxon>
        <taxon>Riboviria</taxon>
        <taxon>Orthornavirae</taxon>
        <taxon>Kitrinoviricota</taxon>
        <taxon>Alsuviricetes</taxon>
        <taxon>Tymovirales</taxon>
        <taxon>Betaflexiviridae</taxon>
        <taxon>Quinvirinae</taxon>
        <taxon>Carlavirus</taxon>
        <taxon>Carlavirus lilii</taxon>
    </lineage>
</organism>
<dbReference type="Proteomes" id="UP000204341">
    <property type="component" value="Segment"/>
</dbReference>
<evidence type="ECO:0000313" key="15">
    <source>
        <dbReference type="EMBL" id="ADO34174.1"/>
    </source>
</evidence>
<evidence type="ECO:0000256" key="4">
    <source>
        <dbReference type="ARBA" id="ARBA00022448"/>
    </source>
</evidence>
<evidence type="ECO:0000256" key="8">
    <source>
        <dbReference type="ARBA" id="ARBA00023031"/>
    </source>
</evidence>
<dbReference type="EMBL" id="AJ516059">
    <property type="protein sequence ID" value="CAD56793.1"/>
    <property type="molecule type" value="Genomic_RNA"/>
</dbReference>
<comment type="subcellular location">
    <subcellularLocation>
        <location evidence="1">Host endoplasmic reticulum membrane</location>
    </subcellularLocation>
</comment>
<dbReference type="OrthoDB" id="28857at10239"/>
<comment type="function">
    <text evidence="11">Plays a role in viral cell-to-cell propagation, by facilitating genome transport to neighboring plant cells through plasmosdesmata. May induce the formation of granular vesicles derived from the Endoplasmic reticulum, which align on actin filaments.</text>
</comment>
<evidence type="ECO:0000313" key="16">
    <source>
        <dbReference type="EMBL" id="CAD56793.1"/>
    </source>
</evidence>
<proteinExistence type="inferred from homology"/>
<dbReference type="EMBL" id="GU440579">
    <property type="protein sequence ID" value="ADC95432.1"/>
    <property type="molecule type" value="Genomic_RNA"/>
</dbReference>
<reference evidence="14" key="4">
    <citation type="submission" date="2010-01" db="EMBL/GenBank/DDBJ databases">
        <title>Full length cloning of Lily mottle virus and Lily symptomless virus complete gene from South Korea.</title>
        <authorList>
            <person name="Jung Y.-T."/>
            <person name="Lim J.H."/>
            <person name="Bae E.H."/>
        </authorList>
    </citation>
    <scope>NUCLEOTIDE SEQUENCE</scope>
    <source>
        <strain evidence="14">LSV-jj</strain>
    </source>
</reference>
<dbReference type="RefSeq" id="NP_932791.1">
    <property type="nucleotide sequence ID" value="NC_005138.1"/>
</dbReference>
<evidence type="ECO:0000256" key="10">
    <source>
        <dbReference type="ARBA" id="ARBA00023184"/>
    </source>
</evidence>
<reference evidence="17" key="3">
    <citation type="submission" date="2006-05" db="EMBL/GenBank/DDBJ databases">
        <title>The complete sequence of lily symptomless virus isolated from Songming, Yunnan, China.</title>
        <authorList>
            <person name="Li F."/>
            <person name="Sun J."/>
            <person name="Chen H."/>
        </authorList>
    </citation>
    <scope>NUCLEOTIDE SEQUENCE</scope>
    <source>
        <strain evidence="17">SMi</strain>
    </source>
</reference>
<keyword evidence="8" id="KW-0916">Viral movement protein</keyword>
<evidence type="ECO:0000313" key="14">
    <source>
        <dbReference type="EMBL" id="ADC95432.1"/>
    </source>
</evidence>
<keyword evidence="9" id="KW-0472">Membrane</keyword>
<comment type="similarity">
    <text evidence="2">Belongs to the Tymovirales TGBp3 protein family.</text>
</comment>
<keyword evidence="4" id="KW-0813">Transport</keyword>
<reference evidence="16 18" key="2">
    <citation type="journal article" date="2003" name="Arch. Virol.">
        <title>The complete nucleotide sequence of the genome RNA of Lily symptomless virus and its comparison with that of other carlaviruses.</title>
        <authorList>
            <person name="Choi S.A."/>
            <person name="Ryu K.H."/>
        </authorList>
    </citation>
    <scope>NUCLEOTIDE SEQUENCE [LARGE SCALE GENOMIC DNA]</scope>
</reference>
<reference evidence="16" key="1">
    <citation type="submission" date="2002-11" db="EMBL/GenBank/DDBJ databases">
        <authorList>
            <person name="Ryu K."/>
        </authorList>
    </citation>
    <scope>NUCLEOTIDE SEQUENCE</scope>
</reference>
<evidence type="ECO:0000256" key="5">
    <source>
        <dbReference type="ARBA" id="ARBA00022692"/>
    </source>
</evidence>
<evidence type="ECO:0000256" key="3">
    <source>
        <dbReference type="ARBA" id="ARBA00013812"/>
    </source>
</evidence>